<evidence type="ECO:0000313" key="2">
    <source>
        <dbReference type="EMBL" id="MCO1333088.1"/>
    </source>
</evidence>
<dbReference type="Pfam" id="PF12728">
    <property type="entry name" value="HTH_17"/>
    <property type="match status" value="1"/>
</dbReference>
<dbReference type="InterPro" id="IPR009061">
    <property type="entry name" value="DNA-bd_dom_put_sf"/>
</dbReference>
<sequence>MTVIHMNQRQLANRWGVSEATLERWRSEGIGPRYLKLQGRVMYREKDIEAYEANCLRQSTSETVKESISSS</sequence>
<name>A0A9X2J3J1_9GAMM</name>
<comment type="caution">
    <text evidence="2">The sequence shown here is derived from an EMBL/GenBank/DDBJ whole genome shotgun (WGS) entry which is preliminary data.</text>
</comment>
<dbReference type="Proteomes" id="UP001139028">
    <property type="component" value="Unassembled WGS sequence"/>
</dbReference>
<dbReference type="EMBL" id="JALBWM010000005">
    <property type="protein sequence ID" value="MCO1333088.1"/>
    <property type="molecule type" value="Genomic_DNA"/>
</dbReference>
<organism evidence="2 3">
    <name type="scientific">Microbulbifer okhotskensis</name>
    <dbReference type="NCBI Taxonomy" id="2926617"/>
    <lineage>
        <taxon>Bacteria</taxon>
        <taxon>Pseudomonadati</taxon>
        <taxon>Pseudomonadota</taxon>
        <taxon>Gammaproteobacteria</taxon>
        <taxon>Cellvibrionales</taxon>
        <taxon>Microbulbiferaceae</taxon>
        <taxon>Microbulbifer</taxon>
    </lineage>
</organism>
<accession>A0A9X2J3J1</accession>
<keyword evidence="3" id="KW-1185">Reference proteome</keyword>
<dbReference type="SUPFAM" id="SSF46955">
    <property type="entry name" value="Putative DNA-binding domain"/>
    <property type="match status" value="1"/>
</dbReference>
<dbReference type="AlphaFoldDB" id="A0A9X2J3J1"/>
<evidence type="ECO:0000259" key="1">
    <source>
        <dbReference type="Pfam" id="PF12728"/>
    </source>
</evidence>
<gene>
    <name evidence="2" type="ORF">MO867_01925</name>
</gene>
<feature type="domain" description="Helix-turn-helix" evidence="1">
    <location>
        <begin position="10"/>
        <end position="52"/>
    </location>
</feature>
<dbReference type="Gene3D" id="1.10.1660.10">
    <property type="match status" value="1"/>
</dbReference>
<dbReference type="RefSeq" id="WP_252464258.1">
    <property type="nucleotide sequence ID" value="NZ_JALBWM010000005.1"/>
</dbReference>
<protein>
    <submittedName>
        <fullName evidence="2">Helix-turn-helix domain-containing protein</fullName>
    </submittedName>
</protein>
<reference evidence="2" key="1">
    <citation type="journal article" date="2022" name="Arch. Microbiol.">
        <title>Microbulbifer okhotskensis sp. nov., isolated from a deep bottom sediment of the Okhotsk Sea.</title>
        <authorList>
            <person name="Romanenko L."/>
            <person name="Kurilenko V."/>
            <person name="Otstavnykh N."/>
            <person name="Velansky P."/>
            <person name="Isaeva M."/>
            <person name="Mikhailov V."/>
        </authorList>
    </citation>
    <scope>NUCLEOTIDE SEQUENCE</scope>
    <source>
        <strain evidence="2">OS29</strain>
    </source>
</reference>
<proteinExistence type="predicted"/>
<evidence type="ECO:0000313" key="3">
    <source>
        <dbReference type="Proteomes" id="UP001139028"/>
    </source>
</evidence>
<dbReference type="InterPro" id="IPR041657">
    <property type="entry name" value="HTH_17"/>
</dbReference>